<evidence type="ECO:0000313" key="3">
    <source>
        <dbReference type="Proteomes" id="UP000245048"/>
    </source>
</evidence>
<reference evidence="3" key="1">
    <citation type="submission" date="2017-10" db="EMBL/GenBank/DDBJ databases">
        <authorList>
            <person name="Toshchakov S.V."/>
            <person name="Goeva M.A."/>
        </authorList>
    </citation>
    <scope>NUCLEOTIDE SEQUENCE [LARGE SCALE GENOMIC DNA]</scope>
    <source>
        <strain evidence="3">JR1/69-1-13</strain>
    </source>
</reference>
<dbReference type="OrthoDB" id="9155154at2"/>
<feature type="transmembrane region" description="Helical" evidence="1">
    <location>
        <begin position="76"/>
        <end position="95"/>
    </location>
</feature>
<keyword evidence="1" id="KW-0472">Membrane</keyword>
<gene>
    <name evidence="2" type="ORF">CR165_00390</name>
</gene>
<keyword evidence="2" id="KW-0560">Oxidoreductase</keyword>
<keyword evidence="2" id="KW-0503">Monooxygenase</keyword>
<dbReference type="GO" id="GO:0004497">
    <property type="term" value="F:monooxygenase activity"/>
    <property type="evidence" value="ECO:0007669"/>
    <property type="project" value="UniProtKB-KW"/>
</dbReference>
<feature type="transmembrane region" description="Helical" evidence="1">
    <location>
        <begin position="127"/>
        <end position="151"/>
    </location>
</feature>
<feature type="transmembrane region" description="Helical" evidence="1">
    <location>
        <begin position="101"/>
        <end position="120"/>
    </location>
</feature>
<keyword evidence="3" id="KW-1185">Reference proteome</keyword>
<feature type="transmembrane region" description="Helical" evidence="1">
    <location>
        <begin position="12"/>
        <end position="32"/>
    </location>
</feature>
<sequence length="190" mass="19873">MENSQMTDTRRIEGFAALIAFGLTIPAANWLIGHAGTVCVPQGPCLIPVAPGVMAPSGVLMIGLALVLRDLVQRRLGLTPAWLAIAAGTAISALLAPPALVLASAAAFLLSETADLLVYTPLQRRNLVLAVLASSLVGLVVDSVFFLGIAFGDLGYLPGQVLGKLWMVLLALPFAAWLRRADARRGIQPA</sequence>
<keyword evidence="1" id="KW-1133">Transmembrane helix</keyword>
<accession>A0A2U1V939</accession>
<comment type="caution">
    <text evidence="2">The sequence shown here is derived from an EMBL/GenBank/DDBJ whole genome shotgun (WGS) entry which is preliminary data.</text>
</comment>
<evidence type="ECO:0000313" key="2">
    <source>
        <dbReference type="EMBL" id="PWC30413.1"/>
    </source>
</evidence>
<keyword evidence="1" id="KW-0812">Transmembrane</keyword>
<dbReference type="Pfam" id="PF02592">
    <property type="entry name" value="Vut_1"/>
    <property type="match status" value="1"/>
</dbReference>
<dbReference type="AlphaFoldDB" id="A0A2U1V939"/>
<proteinExistence type="predicted"/>
<organism evidence="2 3">
    <name type="scientific">Teichococcus aestuarii</name>
    <dbReference type="NCBI Taxonomy" id="568898"/>
    <lineage>
        <taxon>Bacteria</taxon>
        <taxon>Pseudomonadati</taxon>
        <taxon>Pseudomonadota</taxon>
        <taxon>Alphaproteobacteria</taxon>
        <taxon>Acetobacterales</taxon>
        <taxon>Roseomonadaceae</taxon>
        <taxon>Roseomonas</taxon>
    </lineage>
</organism>
<evidence type="ECO:0000256" key="1">
    <source>
        <dbReference type="SAM" id="Phobius"/>
    </source>
</evidence>
<protein>
    <submittedName>
        <fullName evidence="2">Beta-carotene 15,15'-monooxygenase</fullName>
    </submittedName>
</protein>
<feature type="transmembrane region" description="Helical" evidence="1">
    <location>
        <begin position="52"/>
        <end position="69"/>
    </location>
</feature>
<feature type="transmembrane region" description="Helical" evidence="1">
    <location>
        <begin position="157"/>
        <end position="178"/>
    </location>
</feature>
<name>A0A2U1V939_9PROT</name>
<dbReference type="EMBL" id="PDOA01000001">
    <property type="protein sequence ID" value="PWC30413.1"/>
    <property type="molecule type" value="Genomic_DNA"/>
</dbReference>
<dbReference type="InterPro" id="IPR003744">
    <property type="entry name" value="YhhQ"/>
</dbReference>
<dbReference type="Proteomes" id="UP000245048">
    <property type="component" value="Unassembled WGS sequence"/>
</dbReference>